<dbReference type="EMBL" id="RHHS01000053">
    <property type="protein sequence ID" value="RNB52883.1"/>
    <property type="molecule type" value="Genomic_DNA"/>
</dbReference>
<dbReference type="PANTHER" id="PTHR30055">
    <property type="entry name" value="HTH-TYPE TRANSCRIPTIONAL REGULATOR RUTR"/>
    <property type="match status" value="1"/>
</dbReference>
<evidence type="ECO:0000313" key="5">
    <source>
        <dbReference type="Proteomes" id="UP000268829"/>
    </source>
</evidence>
<dbReference type="Gene3D" id="1.10.10.60">
    <property type="entry name" value="Homeodomain-like"/>
    <property type="match status" value="1"/>
</dbReference>
<keyword evidence="1 2" id="KW-0238">DNA-binding</keyword>
<name>A0A3M8AP79_9BACL</name>
<dbReference type="Proteomes" id="UP000268829">
    <property type="component" value="Unassembled WGS sequence"/>
</dbReference>
<dbReference type="GO" id="GO:0000976">
    <property type="term" value="F:transcription cis-regulatory region binding"/>
    <property type="evidence" value="ECO:0007669"/>
    <property type="project" value="TreeGrafter"/>
</dbReference>
<dbReference type="PROSITE" id="PS50977">
    <property type="entry name" value="HTH_TETR_2"/>
    <property type="match status" value="1"/>
</dbReference>
<accession>A0A3M8AP79</accession>
<dbReference type="InterPro" id="IPR050109">
    <property type="entry name" value="HTH-type_TetR-like_transc_reg"/>
</dbReference>
<evidence type="ECO:0000256" key="2">
    <source>
        <dbReference type="PROSITE-ProRule" id="PRU00335"/>
    </source>
</evidence>
<gene>
    <name evidence="4" type="ORF">EDM57_20720</name>
</gene>
<evidence type="ECO:0000313" key="4">
    <source>
        <dbReference type="EMBL" id="RNB52883.1"/>
    </source>
</evidence>
<feature type="domain" description="HTH tetR-type" evidence="3">
    <location>
        <begin position="9"/>
        <end position="69"/>
    </location>
</feature>
<sequence>MAHKVSKGEQSRGRLLAAAVSEFAAKGFHRTRVSDIVKAAGLTQASFYQYFESKEGLYQQLMDEFFAKLWELADGGSKVTALDEADVYGQVRENLVALFRFFKERPELTQIVLYQAEAGEELHGKLAAMVCANLRKNQAAGHVRADLSPEVAAEAMVAVCYRLTSRFLLTGEKTAEQLADEAVSFLAHGILAKKDKEGAKHE</sequence>
<dbReference type="PRINTS" id="PR00455">
    <property type="entry name" value="HTHTETR"/>
</dbReference>
<dbReference type="GO" id="GO:0003700">
    <property type="term" value="F:DNA-binding transcription factor activity"/>
    <property type="evidence" value="ECO:0007669"/>
    <property type="project" value="TreeGrafter"/>
</dbReference>
<keyword evidence="5" id="KW-1185">Reference proteome</keyword>
<dbReference type="InterPro" id="IPR001647">
    <property type="entry name" value="HTH_TetR"/>
</dbReference>
<dbReference type="OrthoDB" id="9812484at2"/>
<feature type="DNA-binding region" description="H-T-H motif" evidence="2">
    <location>
        <begin position="32"/>
        <end position="51"/>
    </location>
</feature>
<dbReference type="Gene3D" id="1.10.357.10">
    <property type="entry name" value="Tetracycline Repressor, domain 2"/>
    <property type="match status" value="1"/>
</dbReference>
<dbReference type="InterPro" id="IPR036271">
    <property type="entry name" value="Tet_transcr_reg_TetR-rel_C_sf"/>
</dbReference>
<dbReference type="SUPFAM" id="SSF48498">
    <property type="entry name" value="Tetracyclin repressor-like, C-terminal domain"/>
    <property type="match status" value="1"/>
</dbReference>
<evidence type="ECO:0000256" key="1">
    <source>
        <dbReference type="ARBA" id="ARBA00023125"/>
    </source>
</evidence>
<comment type="caution">
    <text evidence="4">The sequence shown here is derived from an EMBL/GenBank/DDBJ whole genome shotgun (WGS) entry which is preliminary data.</text>
</comment>
<evidence type="ECO:0000259" key="3">
    <source>
        <dbReference type="PROSITE" id="PS50977"/>
    </source>
</evidence>
<dbReference type="InterPro" id="IPR009057">
    <property type="entry name" value="Homeodomain-like_sf"/>
</dbReference>
<reference evidence="4 5" key="1">
    <citation type="submission" date="2018-10" db="EMBL/GenBank/DDBJ databases">
        <title>Phylogenomics of Brevibacillus.</title>
        <authorList>
            <person name="Dunlap C."/>
        </authorList>
    </citation>
    <scope>NUCLEOTIDE SEQUENCE [LARGE SCALE GENOMIC DNA]</scope>
    <source>
        <strain evidence="4 5">DSM 100115</strain>
    </source>
</reference>
<proteinExistence type="predicted"/>
<dbReference type="Pfam" id="PF00440">
    <property type="entry name" value="TetR_N"/>
    <property type="match status" value="1"/>
</dbReference>
<dbReference type="PANTHER" id="PTHR30055:SF226">
    <property type="entry name" value="HTH-TYPE TRANSCRIPTIONAL REGULATOR PKSA"/>
    <property type="match status" value="1"/>
</dbReference>
<protein>
    <submittedName>
        <fullName evidence="4">TetR/AcrR family transcriptional regulator</fullName>
    </submittedName>
</protein>
<dbReference type="SUPFAM" id="SSF46689">
    <property type="entry name" value="Homeodomain-like"/>
    <property type="match status" value="1"/>
</dbReference>
<dbReference type="AlphaFoldDB" id="A0A3M8AP79"/>
<organism evidence="4 5">
    <name type="scientific">Brevibacillus gelatini</name>
    <dbReference type="NCBI Taxonomy" id="1655277"/>
    <lineage>
        <taxon>Bacteria</taxon>
        <taxon>Bacillati</taxon>
        <taxon>Bacillota</taxon>
        <taxon>Bacilli</taxon>
        <taxon>Bacillales</taxon>
        <taxon>Paenibacillaceae</taxon>
        <taxon>Brevibacillus</taxon>
    </lineage>
</organism>
<dbReference type="RefSeq" id="WP_122906591.1">
    <property type="nucleotide sequence ID" value="NZ_RHHS01000053.1"/>
</dbReference>